<organism evidence="1 2">
    <name type="scientific">Fulvimarina pelagi HTCC2506</name>
    <dbReference type="NCBI Taxonomy" id="314231"/>
    <lineage>
        <taxon>Bacteria</taxon>
        <taxon>Pseudomonadati</taxon>
        <taxon>Pseudomonadota</taxon>
        <taxon>Alphaproteobacteria</taxon>
        <taxon>Hyphomicrobiales</taxon>
        <taxon>Aurantimonadaceae</taxon>
        <taxon>Fulvimarina</taxon>
    </lineage>
</organism>
<name>Q0G385_9HYPH</name>
<dbReference type="Proteomes" id="UP000004310">
    <property type="component" value="Unassembled WGS sequence"/>
</dbReference>
<accession>Q0G385</accession>
<evidence type="ECO:0000313" key="1">
    <source>
        <dbReference type="EMBL" id="EAU41946.1"/>
    </source>
</evidence>
<dbReference type="HOGENOM" id="CLU_3270462_0_0_5"/>
<sequence>MPAAIFHKRLIEQFQRPAIYEINKLDQLHFRKLNSASLRFL</sequence>
<dbReference type="EMBL" id="AATP01000002">
    <property type="protein sequence ID" value="EAU41946.1"/>
    <property type="molecule type" value="Genomic_DNA"/>
</dbReference>
<keyword evidence="2" id="KW-1185">Reference proteome</keyword>
<gene>
    <name evidence="1" type="ORF">FP2506_15974</name>
</gene>
<protein>
    <submittedName>
        <fullName evidence="1">Uncharacterized protein</fullName>
    </submittedName>
</protein>
<comment type="caution">
    <text evidence="1">The sequence shown here is derived from an EMBL/GenBank/DDBJ whole genome shotgun (WGS) entry which is preliminary data.</text>
</comment>
<evidence type="ECO:0000313" key="2">
    <source>
        <dbReference type="Proteomes" id="UP000004310"/>
    </source>
</evidence>
<dbReference type="AlphaFoldDB" id="Q0G385"/>
<reference evidence="1 2" key="1">
    <citation type="journal article" date="2010" name="J. Bacteriol.">
        <title>Genome sequence of Fulvimarina pelagi HTCC2506T, a Mn(II)-oxidizing alphaproteobacterium possessing an aerobic anoxygenic photosynthetic gene cluster and Xanthorhodopsin.</title>
        <authorList>
            <person name="Kang I."/>
            <person name="Oh H.M."/>
            <person name="Lim S.I."/>
            <person name="Ferriera S."/>
            <person name="Giovannoni S.J."/>
            <person name="Cho J.C."/>
        </authorList>
    </citation>
    <scope>NUCLEOTIDE SEQUENCE [LARGE SCALE GENOMIC DNA]</scope>
    <source>
        <strain evidence="1 2">HTCC2506</strain>
    </source>
</reference>
<proteinExistence type="predicted"/>